<dbReference type="Pfam" id="PF13561">
    <property type="entry name" value="adh_short_C2"/>
    <property type="match status" value="1"/>
</dbReference>
<dbReference type="Gene3D" id="3.40.50.720">
    <property type="entry name" value="NAD(P)-binding Rossmann-like Domain"/>
    <property type="match status" value="1"/>
</dbReference>
<dbReference type="AlphaFoldDB" id="U4V8V2"/>
<comment type="similarity">
    <text evidence="1">Belongs to the short-chain dehydrogenases/reductases (SDR) family.</text>
</comment>
<protein>
    <submittedName>
        <fullName evidence="4">3-oxoacyl-ACP reductase</fullName>
    </submittedName>
</protein>
<dbReference type="NCBIfam" id="NF009466">
    <property type="entry name" value="PRK12826.1-2"/>
    <property type="match status" value="1"/>
</dbReference>
<evidence type="ECO:0000256" key="1">
    <source>
        <dbReference type="ARBA" id="ARBA00006484"/>
    </source>
</evidence>
<dbReference type="Proteomes" id="UP000016842">
    <property type="component" value="Unassembled WGS sequence"/>
</dbReference>
<reference evidence="4 5" key="1">
    <citation type="journal article" date="2014" name="FEMS Microbiol. Lett.">
        <title>Genome sequencing analysis reveals virulence-related gene content of Ochrobactrum intermedium strain 229E, a urease-positive strain isolated from the human gastric niche.</title>
        <authorList>
            <person name="Kulkarni G.J."/>
            <person name="Shetty S."/>
            <person name="Dharne M.S."/>
            <person name="Shouche Y.S."/>
        </authorList>
    </citation>
    <scope>NUCLEOTIDE SEQUENCE [LARGE SCALE GENOMIC DNA]</scope>
    <source>
        <strain evidence="4 5">229E</strain>
    </source>
</reference>
<dbReference type="PRINTS" id="PR00081">
    <property type="entry name" value="GDHRDH"/>
</dbReference>
<dbReference type="InterPro" id="IPR057326">
    <property type="entry name" value="KR_dom"/>
</dbReference>
<dbReference type="SUPFAM" id="SSF51735">
    <property type="entry name" value="NAD(P)-binding Rossmann-fold domains"/>
    <property type="match status" value="1"/>
</dbReference>
<comment type="caution">
    <text evidence="4">The sequence shown here is derived from an EMBL/GenBank/DDBJ whole genome shotgun (WGS) entry which is preliminary data.</text>
</comment>
<dbReference type="NCBIfam" id="NF005559">
    <property type="entry name" value="PRK07231.1"/>
    <property type="match status" value="1"/>
</dbReference>
<evidence type="ECO:0000259" key="3">
    <source>
        <dbReference type="SMART" id="SM00822"/>
    </source>
</evidence>
<evidence type="ECO:0000256" key="2">
    <source>
        <dbReference type="ARBA" id="ARBA00023002"/>
    </source>
</evidence>
<dbReference type="SMART" id="SM00822">
    <property type="entry name" value="PKS_KR"/>
    <property type="match status" value="1"/>
</dbReference>
<gene>
    <name evidence="4" type="ORF">Q644_16815</name>
</gene>
<evidence type="ECO:0000313" key="4">
    <source>
        <dbReference type="EMBL" id="ERM02400.1"/>
    </source>
</evidence>
<dbReference type="PANTHER" id="PTHR42760:SF115">
    <property type="entry name" value="3-OXOACYL-[ACYL-CARRIER-PROTEIN] REDUCTASE FABG"/>
    <property type="match status" value="1"/>
</dbReference>
<dbReference type="PRINTS" id="PR00080">
    <property type="entry name" value="SDRFAMILY"/>
</dbReference>
<dbReference type="InterPro" id="IPR002347">
    <property type="entry name" value="SDR_fam"/>
</dbReference>
<proteinExistence type="inferred from homology"/>
<dbReference type="PANTHER" id="PTHR42760">
    <property type="entry name" value="SHORT-CHAIN DEHYDROGENASES/REDUCTASES FAMILY MEMBER"/>
    <property type="match status" value="1"/>
</dbReference>
<dbReference type="GO" id="GO:0005975">
    <property type="term" value="P:carbohydrate metabolic process"/>
    <property type="evidence" value="ECO:0007669"/>
    <property type="project" value="UniProtKB-ARBA"/>
</dbReference>
<dbReference type="PATRIC" id="fig|1337887.3.peg.1758"/>
<dbReference type="EMBL" id="ASXJ01000089">
    <property type="protein sequence ID" value="ERM02400.1"/>
    <property type="molecule type" value="Genomic_DNA"/>
</dbReference>
<accession>U4V8V2</accession>
<evidence type="ECO:0000313" key="5">
    <source>
        <dbReference type="Proteomes" id="UP000016842"/>
    </source>
</evidence>
<organism evidence="4 5">
    <name type="scientific">Brucella intermedia 229E</name>
    <dbReference type="NCBI Taxonomy" id="1337887"/>
    <lineage>
        <taxon>Bacteria</taxon>
        <taxon>Pseudomonadati</taxon>
        <taxon>Pseudomonadota</taxon>
        <taxon>Alphaproteobacteria</taxon>
        <taxon>Hyphomicrobiales</taxon>
        <taxon>Brucellaceae</taxon>
        <taxon>Brucella/Ochrobactrum group</taxon>
        <taxon>Brucella</taxon>
    </lineage>
</organism>
<name>U4V8V2_9HYPH</name>
<sequence length="257" mass="27082">MLTDFQLTGKHAVITGGARGGIGRAIAELFVEAGATVIITDRDEAAARQAAAELNARRPSSASMYILDVTDRDAVERTADAIAAEFGVPDVLVNNAGIVRNSPASETSEADWHAVIDINLNGVFYCAQSFGKRMAAVGRGTIVNISSMCGEIVVYPQPQVAYNAAKAGVNLITKSLAVEWAKQGVRVNAVAPGYTATELTLAGRSNEEWFSTWMRMTPQGRLGEPREIANAVLFLASDAASFVTGTVLAVDGGYTAL</sequence>
<dbReference type="GO" id="GO:0016616">
    <property type="term" value="F:oxidoreductase activity, acting on the CH-OH group of donors, NAD or NADP as acceptor"/>
    <property type="evidence" value="ECO:0007669"/>
    <property type="project" value="UniProtKB-ARBA"/>
</dbReference>
<keyword evidence="2" id="KW-0560">Oxidoreductase</keyword>
<dbReference type="FunFam" id="3.40.50.720:FF:000240">
    <property type="entry name" value="SDR family oxidoreductase"/>
    <property type="match status" value="1"/>
</dbReference>
<feature type="domain" description="Ketoreductase" evidence="3">
    <location>
        <begin position="10"/>
        <end position="197"/>
    </location>
</feature>
<dbReference type="InterPro" id="IPR036291">
    <property type="entry name" value="NAD(P)-bd_dom_sf"/>
</dbReference>